<evidence type="ECO:0000256" key="8">
    <source>
        <dbReference type="ARBA" id="ARBA00023229"/>
    </source>
</evidence>
<dbReference type="InterPro" id="IPR014721">
    <property type="entry name" value="Ribsml_uS5_D2-typ_fold_subgr"/>
</dbReference>
<dbReference type="PIRSF" id="PIRSF010376">
    <property type="entry name" value="IspE"/>
    <property type="match status" value="1"/>
</dbReference>
<comment type="pathway">
    <text evidence="10">Isoprenoid biosynthesis; isopentenyl diphosphate biosynthesis via DXP pathway; isopentenyl diphosphate from 1-deoxy-D-xylulose 5-phosphate: step 3/6.</text>
</comment>
<organism evidence="13 14">
    <name type="scientific">Rhizobium herbae</name>
    <dbReference type="NCBI Taxonomy" id="508661"/>
    <lineage>
        <taxon>Bacteria</taxon>
        <taxon>Pseudomonadati</taxon>
        <taxon>Pseudomonadota</taxon>
        <taxon>Alphaproteobacteria</taxon>
        <taxon>Hyphomicrobiales</taxon>
        <taxon>Rhizobiaceae</taxon>
        <taxon>Rhizobium/Agrobacterium group</taxon>
        <taxon>Rhizobium</taxon>
    </lineage>
</organism>
<dbReference type="SUPFAM" id="SSF54211">
    <property type="entry name" value="Ribosomal protein S5 domain 2-like"/>
    <property type="match status" value="1"/>
</dbReference>
<dbReference type="Gene3D" id="3.30.230.10">
    <property type="match status" value="1"/>
</dbReference>
<dbReference type="InterPro" id="IPR006204">
    <property type="entry name" value="GHMP_kinase_N_dom"/>
</dbReference>
<dbReference type="InterPro" id="IPR013750">
    <property type="entry name" value="GHMP_kinase_C_dom"/>
</dbReference>
<evidence type="ECO:0000256" key="7">
    <source>
        <dbReference type="ARBA" id="ARBA00022840"/>
    </source>
</evidence>
<dbReference type="Proteomes" id="UP000823786">
    <property type="component" value="Unassembled WGS sequence"/>
</dbReference>
<dbReference type="InterPro" id="IPR004424">
    <property type="entry name" value="IspE"/>
</dbReference>
<keyword evidence="6 10" id="KW-0418">Kinase</keyword>
<feature type="active site" evidence="10">
    <location>
        <position position="154"/>
    </location>
</feature>
<comment type="function">
    <text evidence="10">Catalyzes the phosphorylation of the position 2 hydroxy group of 4-diphosphocytidyl-2C-methyl-D-erythritol.</text>
</comment>
<dbReference type="Gene3D" id="3.30.70.890">
    <property type="entry name" value="GHMP kinase, C-terminal domain"/>
    <property type="match status" value="1"/>
</dbReference>
<dbReference type="EC" id="2.7.1.148" evidence="2 10"/>
<evidence type="ECO:0000256" key="1">
    <source>
        <dbReference type="ARBA" id="ARBA00009684"/>
    </source>
</evidence>
<protein>
    <recommendedName>
        <fullName evidence="3 10">4-diphosphocytidyl-2-C-methyl-D-erythritol kinase</fullName>
        <shortName evidence="10">CMK</shortName>
        <ecNumber evidence="2 10">2.7.1.148</ecNumber>
    </recommendedName>
    <alternativeName>
        <fullName evidence="9 10">4-(cytidine-5'-diphospho)-2-C-methyl-D-erythritol kinase</fullName>
    </alternativeName>
</protein>
<evidence type="ECO:0000256" key="3">
    <source>
        <dbReference type="ARBA" id="ARBA00017473"/>
    </source>
</evidence>
<feature type="binding site" evidence="10">
    <location>
        <begin position="112"/>
        <end position="122"/>
    </location>
    <ligand>
        <name>ATP</name>
        <dbReference type="ChEBI" id="CHEBI:30616"/>
    </ligand>
</feature>
<dbReference type="PANTHER" id="PTHR43527">
    <property type="entry name" value="4-DIPHOSPHOCYTIDYL-2-C-METHYL-D-ERYTHRITOL KINASE, CHLOROPLASTIC"/>
    <property type="match status" value="1"/>
</dbReference>
<dbReference type="NCBIfam" id="TIGR00154">
    <property type="entry name" value="ispE"/>
    <property type="match status" value="1"/>
</dbReference>
<proteinExistence type="inferred from homology"/>
<dbReference type="InterPro" id="IPR020568">
    <property type="entry name" value="Ribosomal_Su5_D2-typ_SF"/>
</dbReference>
<dbReference type="InterPro" id="IPR036554">
    <property type="entry name" value="GHMP_kinase_C_sf"/>
</dbReference>
<evidence type="ECO:0000256" key="5">
    <source>
        <dbReference type="ARBA" id="ARBA00022741"/>
    </source>
</evidence>
<accession>A0ABS4ENG5</accession>
<reference evidence="13 14" key="1">
    <citation type="submission" date="2021-03" db="EMBL/GenBank/DDBJ databases">
        <title>Genomic Encyclopedia of Type Strains, Phase IV (KMG-IV): sequencing the most valuable type-strain genomes for metagenomic binning, comparative biology and taxonomic classification.</title>
        <authorList>
            <person name="Goeker M."/>
        </authorList>
    </citation>
    <scope>NUCLEOTIDE SEQUENCE [LARGE SCALE GENOMIC DNA]</scope>
    <source>
        <strain evidence="13 14">DSM 26427</strain>
    </source>
</reference>
<dbReference type="HAMAP" id="MF_00061">
    <property type="entry name" value="IspE"/>
    <property type="match status" value="1"/>
</dbReference>
<keyword evidence="5 10" id="KW-0547">Nucleotide-binding</keyword>
<gene>
    <name evidence="10" type="primary">ispE</name>
    <name evidence="13" type="ORF">J2Z75_002998</name>
</gene>
<evidence type="ECO:0000256" key="4">
    <source>
        <dbReference type="ARBA" id="ARBA00022679"/>
    </source>
</evidence>
<evidence type="ECO:0000256" key="10">
    <source>
        <dbReference type="HAMAP-Rule" id="MF_00061"/>
    </source>
</evidence>
<dbReference type="EMBL" id="JAGGJV010000005">
    <property type="protein sequence ID" value="MBP1859481.1"/>
    <property type="molecule type" value="Genomic_DNA"/>
</dbReference>
<evidence type="ECO:0000256" key="9">
    <source>
        <dbReference type="ARBA" id="ARBA00032554"/>
    </source>
</evidence>
<feature type="domain" description="GHMP kinase C-terminal" evidence="12">
    <location>
        <begin position="228"/>
        <end position="289"/>
    </location>
</feature>
<dbReference type="Pfam" id="PF08544">
    <property type="entry name" value="GHMP_kinases_C"/>
    <property type="match status" value="1"/>
</dbReference>
<evidence type="ECO:0000256" key="6">
    <source>
        <dbReference type="ARBA" id="ARBA00022777"/>
    </source>
</evidence>
<dbReference type="NCBIfam" id="NF011202">
    <property type="entry name" value="PRK14608.1"/>
    <property type="match status" value="1"/>
</dbReference>
<evidence type="ECO:0000313" key="14">
    <source>
        <dbReference type="Proteomes" id="UP000823786"/>
    </source>
</evidence>
<dbReference type="PANTHER" id="PTHR43527:SF2">
    <property type="entry name" value="4-DIPHOSPHOCYTIDYL-2-C-METHYL-D-ERYTHRITOL KINASE, CHLOROPLASTIC"/>
    <property type="match status" value="1"/>
</dbReference>
<comment type="caution">
    <text evidence="13">The sequence shown here is derived from an EMBL/GenBank/DDBJ whole genome shotgun (WGS) entry which is preliminary data.</text>
</comment>
<keyword evidence="8 10" id="KW-0414">Isoprene biosynthesis</keyword>
<feature type="domain" description="GHMP kinase N-terminal" evidence="11">
    <location>
        <begin position="80"/>
        <end position="161"/>
    </location>
</feature>
<dbReference type="SUPFAM" id="SSF55060">
    <property type="entry name" value="GHMP Kinase, C-terminal domain"/>
    <property type="match status" value="1"/>
</dbReference>
<name>A0ABS4ENG5_9HYPH</name>
<sequence length="310" mass="32907">MATDAGIPGFALTRVAPAKINLGLHVVGQRADGYHLLESLVTFADAGDRIGFSISAEDRFTVSGRFSVDLPLTGEEAAGNLVLKARDLLRAYLTERGVEAGPVHLHLEKNLPVASGIGGGSADAAATLLGLRELWGTSVHIDSLKKIALQLGADVPMCLEGRPLIARGIGEDIERFAEFPSFPMLIVNPLKAVSTPVIFRMLTSKTNPPLSIPQGQRSASDWIATLQSLRNDLEPPARKLEPEIEAVSKALMDTGASFVRMSGSGASCFALFADTDSRDAAATVLSRQNPNWYVLACNSVNGEGNCDGRD</sequence>
<evidence type="ECO:0000313" key="13">
    <source>
        <dbReference type="EMBL" id="MBP1859481.1"/>
    </source>
</evidence>
<feature type="active site" evidence="10">
    <location>
        <position position="19"/>
    </location>
</feature>
<evidence type="ECO:0000259" key="11">
    <source>
        <dbReference type="Pfam" id="PF00288"/>
    </source>
</evidence>
<keyword evidence="14" id="KW-1185">Reference proteome</keyword>
<keyword evidence="4 10" id="KW-0808">Transferase</keyword>
<keyword evidence="7 10" id="KW-0067">ATP-binding</keyword>
<dbReference type="GO" id="GO:0050515">
    <property type="term" value="F:4-(cytidine 5'-diphospho)-2-C-methyl-D-erythritol kinase activity"/>
    <property type="evidence" value="ECO:0007669"/>
    <property type="project" value="UniProtKB-EC"/>
</dbReference>
<evidence type="ECO:0000256" key="2">
    <source>
        <dbReference type="ARBA" id="ARBA00012052"/>
    </source>
</evidence>
<evidence type="ECO:0000259" key="12">
    <source>
        <dbReference type="Pfam" id="PF08544"/>
    </source>
</evidence>
<comment type="catalytic activity">
    <reaction evidence="10">
        <text>4-CDP-2-C-methyl-D-erythritol + ATP = 4-CDP-2-C-methyl-D-erythritol 2-phosphate + ADP + H(+)</text>
        <dbReference type="Rhea" id="RHEA:18437"/>
        <dbReference type="ChEBI" id="CHEBI:15378"/>
        <dbReference type="ChEBI" id="CHEBI:30616"/>
        <dbReference type="ChEBI" id="CHEBI:57823"/>
        <dbReference type="ChEBI" id="CHEBI:57919"/>
        <dbReference type="ChEBI" id="CHEBI:456216"/>
        <dbReference type="EC" id="2.7.1.148"/>
    </reaction>
</comment>
<dbReference type="RefSeq" id="WP_209853532.1">
    <property type="nucleotide sequence ID" value="NZ_JAGGJV010000005.1"/>
</dbReference>
<dbReference type="Pfam" id="PF00288">
    <property type="entry name" value="GHMP_kinases_N"/>
    <property type="match status" value="1"/>
</dbReference>
<comment type="similarity">
    <text evidence="1 10">Belongs to the GHMP kinase family. IspE subfamily.</text>
</comment>